<dbReference type="GO" id="GO:0008714">
    <property type="term" value="F:AMP nucleosidase activity"/>
    <property type="evidence" value="ECO:0007669"/>
    <property type="project" value="UniProtKB-EC"/>
</dbReference>
<organism evidence="3 4">
    <name type="scientific">Candidatus Defluviibacterium haderslevense</name>
    <dbReference type="NCBI Taxonomy" id="2981993"/>
    <lineage>
        <taxon>Bacteria</taxon>
        <taxon>Pseudomonadati</taxon>
        <taxon>Bacteroidota</taxon>
        <taxon>Saprospiria</taxon>
        <taxon>Saprospirales</taxon>
        <taxon>Saprospiraceae</taxon>
        <taxon>Candidatus Defluviibacterium</taxon>
    </lineage>
</organism>
<evidence type="ECO:0000256" key="2">
    <source>
        <dbReference type="RuleBase" id="RU363015"/>
    </source>
</evidence>
<dbReference type="SUPFAM" id="SSF102405">
    <property type="entry name" value="MCP/YpsA-like"/>
    <property type="match status" value="1"/>
</dbReference>
<sequence length="240" mass="27170">MSKKKGDIHFLEGPLNRWEEFKYMLDVFWDLFKGIRGLHFVGPCVTIFGSARFSKEHMYYKITEDLAAEIAKLGFTIMTGGGPGIMEAANKGAREVGGRSVGCNIVLPNEQLPNPYLDRHVDMDYFFTRKTMLIKYSYAFVVMPGGFGTMDEFFEALTLIQTGKITGFPIILFGKSFHRHLVAFIEDLVIKGTIAEKDKDMILVTDDISEAIDHIKKNVVVKSILRPHNLLKPIKWLGES</sequence>
<dbReference type="NCBIfam" id="TIGR00730">
    <property type="entry name" value="Rossman fold protein, TIGR00730 family"/>
    <property type="match status" value="1"/>
</dbReference>
<comment type="similarity">
    <text evidence="2">Belongs to the LOG family.</text>
</comment>
<dbReference type="InterPro" id="IPR052341">
    <property type="entry name" value="LOG_family_nucleotidases"/>
</dbReference>
<evidence type="ECO:0000256" key="1">
    <source>
        <dbReference type="ARBA" id="ARBA00000274"/>
    </source>
</evidence>
<dbReference type="PANTHER" id="PTHR43393">
    <property type="entry name" value="CYTOKININ RIBOSIDE 5'-MONOPHOSPHATE PHOSPHORIBOHYDROLASE"/>
    <property type="match status" value="1"/>
</dbReference>
<evidence type="ECO:0000313" key="3">
    <source>
        <dbReference type="EMBL" id="MBK9719627.1"/>
    </source>
</evidence>
<dbReference type="Pfam" id="PF03641">
    <property type="entry name" value="Lysine_decarbox"/>
    <property type="match status" value="1"/>
</dbReference>
<dbReference type="EC" id="3.2.2.n1" evidence="2"/>
<dbReference type="GO" id="GO:0005829">
    <property type="term" value="C:cytosol"/>
    <property type="evidence" value="ECO:0007669"/>
    <property type="project" value="TreeGrafter"/>
</dbReference>
<accession>A0A9D7SBK6</accession>
<evidence type="ECO:0000313" key="4">
    <source>
        <dbReference type="Proteomes" id="UP000808349"/>
    </source>
</evidence>
<keyword evidence="2" id="KW-0203">Cytokinin biosynthesis</keyword>
<comment type="catalytic activity">
    <reaction evidence="1">
        <text>AMP + H2O = D-ribose 5-phosphate + adenine</text>
        <dbReference type="Rhea" id="RHEA:20129"/>
        <dbReference type="ChEBI" id="CHEBI:15377"/>
        <dbReference type="ChEBI" id="CHEBI:16708"/>
        <dbReference type="ChEBI" id="CHEBI:78346"/>
        <dbReference type="ChEBI" id="CHEBI:456215"/>
        <dbReference type="EC" id="3.2.2.4"/>
    </reaction>
</comment>
<dbReference type="InterPro" id="IPR031100">
    <property type="entry name" value="LOG_fam"/>
</dbReference>
<name>A0A9D7SBK6_9BACT</name>
<dbReference type="AlphaFoldDB" id="A0A9D7SBK6"/>
<dbReference type="PANTHER" id="PTHR43393:SF3">
    <property type="entry name" value="LYSINE DECARBOXYLASE-LIKE PROTEIN"/>
    <property type="match status" value="1"/>
</dbReference>
<dbReference type="Proteomes" id="UP000808349">
    <property type="component" value="Unassembled WGS sequence"/>
</dbReference>
<dbReference type="Gene3D" id="3.40.50.450">
    <property type="match status" value="1"/>
</dbReference>
<dbReference type="GO" id="GO:0009691">
    <property type="term" value="P:cytokinin biosynthetic process"/>
    <property type="evidence" value="ECO:0007669"/>
    <property type="project" value="UniProtKB-UniRule"/>
</dbReference>
<dbReference type="EMBL" id="JADKFW010000021">
    <property type="protein sequence ID" value="MBK9719627.1"/>
    <property type="molecule type" value="Genomic_DNA"/>
</dbReference>
<dbReference type="InterPro" id="IPR005269">
    <property type="entry name" value="LOG"/>
</dbReference>
<gene>
    <name evidence="3" type="ORF">IPO85_19340</name>
</gene>
<protein>
    <recommendedName>
        <fullName evidence="2">Cytokinin riboside 5'-monophosphate phosphoribohydrolase</fullName>
        <ecNumber evidence="2">3.2.2.n1</ecNumber>
    </recommendedName>
</protein>
<keyword evidence="2" id="KW-0378">Hydrolase</keyword>
<proteinExistence type="inferred from homology"/>
<reference evidence="3 4" key="1">
    <citation type="submission" date="2020-10" db="EMBL/GenBank/DDBJ databases">
        <title>Connecting structure to function with the recovery of over 1000 high-quality activated sludge metagenome-assembled genomes encoding full-length rRNA genes using long-read sequencing.</title>
        <authorList>
            <person name="Singleton C.M."/>
            <person name="Petriglieri F."/>
            <person name="Kristensen J.M."/>
            <person name="Kirkegaard R.H."/>
            <person name="Michaelsen T.Y."/>
            <person name="Andersen M.H."/>
            <person name="Karst S.M."/>
            <person name="Dueholm M.S."/>
            <person name="Nielsen P.H."/>
            <person name="Albertsen M."/>
        </authorList>
    </citation>
    <scope>NUCLEOTIDE SEQUENCE [LARGE SCALE GENOMIC DNA]</scope>
    <source>
        <strain evidence="3">Ribe_18-Q3-R11-54_BAT3C.373</strain>
    </source>
</reference>
<comment type="caution">
    <text evidence="3">The sequence shown here is derived from an EMBL/GenBank/DDBJ whole genome shotgun (WGS) entry which is preliminary data.</text>
</comment>